<dbReference type="GO" id="GO:0003677">
    <property type="term" value="F:DNA binding"/>
    <property type="evidence" value="ECO:0007669"/>
    <property type="project" value="UniProtKB-KW"/>
</dbReference>
<evidence type="ECO:0000313" key="9">
    <source>
        <dbReference type="Proteomes" id="UP000319257"/>
    </source>
</evidence>
<dbReference type="EMBL" id="SKBQ01000001">
    <property type="protein sequence ID" value="TPX16047.1"/>
    <property type="molecule type" value="Genomic_DNA"/>
</dbReference>
<evidence type="ECO:0000313" key="8">
    <source>
        <dbReference type="EMBL" id="TPX16047.1"/>
    </source>
</evidence>
<dbReference type="InterPro" id="IPR050675">
    <property type="entry name" value="OAF3"/>
</dbReference>
<keyword evidence="1" id="KW-0479">Metal-binding</keyword>
<reference evidence="8 9" key="1">
    <citation type="submission" date="2019-06" db="EMBL/GenBank/DDBJ databases">
        <title>Draft genome sequence of the filamentous fungus Phialemoniopsis curvata isolated from diesel fuel.</title>
        <authorList>
            <person name="Varaljay V.A."/>
            <person name="Lyon W.J."/>
            <person name="Crouch A.L."/>
            <person name="Drake C.E."/>
            <person name="Hollomon J.M."/>
            <person name="Nadeau L.J."/>
            <person name="Nunn H.S."/>
            <person name="Stevenson B.S."/>
            <person name="Bojanowski C.L."/>
            <person name="Crookes-Goodson W.J."/>
        </authorList>
    </citation>
    <scope>NUCLEOTIDE SEQUENCE [LARGE SCALE GENOMIC DNA]</scope>
    <source>
        <strain evidence="8 9">D216</strain>
    </source>
</reference>
<dbReference type="GeneID" id="41967828"/>
<dbReference type="GO" id="GO:0000981">
    <property type="term" value="F:DNA-binding transcription factor activity, RNA polymerase II-specific"/>
    <property type="evidence" value="ECO:0007669"/>
    <property type="project" value="InterPro"/>
</dbReference>
<keyword evidence="9" id="KW-1185">Reference proteome</keyword>
<evidence type="ECO:0000256" key="4">
    <source>
        <dbReference type="ARBA" id="ARBA00023163"/>
    </source>
</evidence>
<name>A0A507B898_9PEZI</name>
<organism evidence="8 9">
    <name type="scientific">Thyridium curvatum</name>
    <dbReference type="NCBI Taxonomy" id="1093900"/>
    <lineage>
        <taxon>Eukaryota</taxon>
        <taxon>Fungi</taxon>
        <taxon>Dikarya</taxon>
        <taxon>Ascomycota</taxon>
        <taxon>Pezizomycotina</taxon>
        <taxon>Sordariomycetes</taxon>
        <taxon>Sordariomycetidae</taxon>
        <taxon>Thyridiales</taxon>
        <taxon>Thyridiaceae</taxon>
        <taxon>Thyridium</taxon>
    </lineage>
</organism>
<dbReference type="InParanoid" id="A0A507B898"/>
<dbReference type="GO" id="GO:0045122">
    <property type="term" value="P:aflatoxin biosynthetic process"/>
    <property type="evidence" value="ECO:0007669"/>
    <property type="project" value="InterPro"/>
</dbReference>
<sequence>MRSAPAAKTQQPKPAKYKDSCDNCAQSKVKCNRAKPECQRCIRNGIECHYSLARRGKARLLYPEKSAGSTKQSSSSSLLTPPGPSTPDQQDHHLSSTHLYETDTLGLAAEQCELAADLPALAEMHPPVITSASCCEDVGIHMSTPGSMSSACGSAGRLAWCNPELTLYPGQQGVIPNDTSINQTGEPVSPGHHVPATALPLHWTNFQFPADIQSAAGSNGTTLQFIDPMLTPSSMTATLFGGVSTAKHHPPEIPYQATTSLSLEAPQHVCQGYQSCASLAMSTYESLQVPKAPSCAPIRNAAPDYMAGRVPLSAARRSTDVVLRASRAAMENVATILKCPCGGASTDNSTSSLSILLLLVCSSVVDAFQRIPIIRENMSSGYEGDDLELDQQHQNQDVDVGQLMSEETPQSCTSEMGGMDVDVPIAIGGYVLDGHAKRKAISSVLLSQLYEVGETIEKVSSEDSQAQVMGCSMPHLNARRGSTGEMVMVLKSLLMTRLRATIISVKAEAEF</sequence>
<keyword evidence="2" id="KW-0805">Transcription regulation</keyword>
<feature type="domain" description="Zn(2)-C6 fungal-type" evidence="7">
    <location>
        <begin position="20"/>
        <end position="50"/>
    </location>
</feature>
<protein>
    <recommendedName>
        <fullName evidence="7">Zn(2)-C6 fungal-type domain-containing protein</fullName>
    </recommendedName>
</protein>
<dbReference type="PROSITE" id="PS00463">
    <property type="entry name" value="ZN2_CY6_FUNGAL_1"/>
    <property type="match status" value="1"/>
</dbReference>
<dbReference type="GO" id="GO:0005634">
    <property type="term" value="C:nucleus"/>
    <property type="evidence" value="ECO:0007669"/>
    <property type="project" value="InterPro"/>
</dbReference>
<dbReference type="SUPFAM" id="SSF57701">
    <property type="entry name" value="Zn2/Cys6 DNA-binding domain"/>
    <property type="match status" value="1"/>
</dbReference>
<feature type="compositionally biased region" description="Low complexity" evidence="6">
    <location>
        <begin position="1"/>
        <end position="14"/>
    </location>
</feature>
<dbReference type="OrthoDB" id="2328572at2759"/>
<feature type="region of interest" description="Disordered" evidence="6">
    <location>
        <begin position="64"/>
        <end position="95"/>
    </location>
</feature>
<dbReference type="RefSeq" id="XP_030997758.1">
    <property type="nucleotide sequence ID" value="XM_031138161.1"/>
</dbReference>
<dbReference type="InterPro" id="IPR001138">
    <property type="entry name" value="Zn2Cys6_DnaBD"/>
</dbReference>
<evidence type="ECO:0000256" key="6">
    <source>
        <dbReference type="SAM" id="MobiDB-lite"/>
    </source>
</evidence>
<dbReference type="PRINTS" id="PR00755">
    <property type="entry name" value="AFLATOXINBRP"/>
</dbReference>
<comment type="caution">
    <text evidence="8">The sequence shown here is derived from an EMBL/GenBank/DDBJ whole genome shotgun (WGS) entry which is preliminary data.</text>
</comment>
<feature type="region of interest" description="Disordered" evidence="6">
    <location>
        <begin position="1"/>
        <end position="20"/>
    </location>
</feature>
<accession>A0A507B898</accession>
<dbReference type="AlphaFoldDB" id="A0A507B898"/>
<evidence type="ECO:0000256" key="3">
    <source>
        <dbReference type="ARBA" id="ARBA00023125"/>
    </source>
</evidence>
<dbReference type="PANTHER" id="PTHR31069:SF31">
    <property type="entry name" value="MONODICTYPHENONE CLUSTER TRANSCRIPTION FACTOR-RELATED"/>
    <property type="match status" value="1"/>
</dbReference>
<evidence type="ECO:0000256" key="5">
    <source>
        <dbReference type="ARBA" id="ARBA00023242"/>
    </source>
</evidence>
<keyword evidence="4" id="KW-0804">Transcription</keyword>
<dbReference type="Gene3D" id="4.10.240.10">
    <property type="entry name" value="Zn(2)-C6 fungal-type DNA-binding domain"/>
    <property type="match status" value="1"/>
</dbReference>
<dbReference type="InterPro" id="IPR036864">
    <property type="entry name" value="Zn2-C6_fun-type_DNA-bd_sf"/>
</dbReference>
<dbReference type="InterPro" id="IPR013700">
    <property type="entry name" value="AflR"/>
</dbReference>
<keyword evidence="5" id="KW-0539">Nucleus</keyword>
<dbReference type="Pfam" id="PF08493">
    <property type="entry name" value="AflR"/>
    <property type="match status" value="1"/>
</dbReference>
<evidence type="ECO:0000256" key="1">
    <source>
        <dbReference type="ARBA" id="ARBA00022723"/>
    </source>
</evidence>
<dbReference type="PROSITE" id="PS50048">
    <property type="entry name" value="ZN2_CY6_FUNGAL_2"/>
    <property type="match status" value="1"/>
</dbReference>
<dbReference type="GO" id="GO:0008270">
    <property type="term" value="F:zinc ion binding"/>
    <property type="evidence" value="ECO:0007669"/>
    <property type="project" value="InterPro"/>
</dbReference>
<evidence type="ECO:0000259" key="7">
    <source>
        <dbReference type="PROSITE" id="PS50048"/>
    </source>
</evidence>
<dbReference type="CDD" id="cd00067">
    <property type="entry name" value="GAL4"/>
    <property type="match status" value="1"/>
</dbReference>
<keyword evidence="3" id="KW-0238">DNA-binding</keyword>
<dbReference type="SMART" id="SM00066">
    <property type="entry name" value="GAL4"/>
    <property type="match status" value="1"/>
</dbReference>
<gene>
    <name evidence="8" type="ORF">E0L32_000381</name>
</gene>
<dbReference type="Proteomes" id="UP000319257">
    <property type="component" value="Unassembled WGS sequence"/>
</dbReference>
<feature type="compositionally biased region" description="Low complexity" evidence="6">
    <location>
        <begin position="65"/>
        <end position="80"/>
    </location>
</feature>
<dbReference type="PANTHER" id="PTHR31069">
    <property type="entry name" value="OLEATE-ACTIVATED TRANSCRIPTION FACTOR 1-RELATED"/>
    <property type="match status" value="1"/>
</dbReference>
<proteinExistence type="predicted"/>
<dbReference type="Pfam" id="PF00172">
    <property type="entry name" value="Zn_clus"/>
    <property type="match status" value="1"/>
</dbReference>
<evidence type="ECO:0000256" key="2">
    <source>
        <dbReference type="ARBA" id="ARBA00023015"/>
    </source>
</evidence>